<dbReference type="EMBL" id="RBNI01010043">
    <property type="protein sequence ID" value="RUP43918.1"/>
    <property type="molecule type" value="Genomic_DNA"/>
</dbReference>
<organism evidence="2 3">
    <name type="scientific">Jimgerdemannia flammicorona</name>
    <dbReference type="NCBI Taxonomy" id="994334"/>
    <lineage>
        <taxon>Eukaryota</taxon>
        <taxon>Fungi</taxon>
        <taxon>Fungi incertae sedis</taxon>
        <taxon>Mucoromycota</taxon>
        <taxon>Mucoromycotina</taxon>
        <taxon>Endogonomycetes</taxon>
        <taxon>Endogonales</taxon>
        <taxon>Endogonaceae</taxon>
        <taxon>Jimgerdemannia</taxon>
    </lineage>
</organism>
<gene>
    <name evidence="2" type="ORF">BC936DRAFT_136550</name>
</gene>
<accession>A0A433CZC0</accession>
<feature type="region of interest" description="Disordered" evidence="1">
    <location>
        <begin position="262"/>
        <end position="284"/>
    </location>
</feature>
<feature type="compositionally biased region" description="Polar residues" evidence="1">
    <location>
        <begin position="375"/>
        <end position="386"/>
    </location>
</feature>
<evidence type="ECO:0000313" key="3">
    <source>
        <dbReference type="Proteomes" id="UP000268093"/>
    </source>
</evidence>
<keyword evidence="3" id="KW-1185">Reference proteome</keyword>
<feature type="compositionally biased region" description="Basic residues" evidence="1">
    <location>
        <begin position="358"/>
        <end position="368"/>
    </location>
</feature>
<name>A0A433CZC0_9FUNG</name>
<dbReference type="AlphaFoldDB" id="A0A433CZC0"/>
<reference evidence="2 3" key="1">
    <citation type="journal article" date="2018" name="New Phytol.">
        <title>Phylogenomics of Endogonaceae and evolution of mycorrhizas within Mucoromycota.</title>
        <authorList>
            <person name="Chang Y."/>
            <person name="Desiro A."/>
            <person name="Na H."/>
            <person name="Sandor L."/>
            <person name="Lipzen A."/>
            <person name="Clum A."/>
            <person name="Barry K."/>
            <person name="Grigoriev I.V."/>
            <person name="Martin F.M."/>
            <person name="Stajich J.E."/>
            <person name="Smith M.E."/>
            <person name="Bonito G."/>
            <person name="Spatafora J.W."/>
        </authorList>
    </citation>
    <scope>NUCLEOTIDE SEQUENCE [LARGE SCALE GENOMIC DNA]</scope>
    <source>
        <strain evidence="2 3">GMNB39</strain>
    </source>
</reference>
<sequence length="555" mass="61175">MSGTKRPPAQRARTTSQAFEIRFKKDDTVQVINITPDRLPPEERILPAVFSKNDFISGQSVPNTSKSTPLRSTRNPSSAVASNRNPLPLNPSSSVLNHDEIVIPTVARRKTLDDLKISPHVGDRLNRTAHHLPIAMPSRSQAENFDEVVIPAVAKHIMNEPLDLDRDGLVPEQNTTNNETTLASNAGRNLKYSTKSRPILDYDEVPIPIVAKNTSAIQESYPDRLDDQVVPLAQPTPNLRTDGPQSFSRVNNGFAKNSVMPDFQDSEGSAPMRNKRSASPITSTDMRRGADDVIAIDLLAVASGSGTEAVSEAPKSTPLNYDDIVIPTVAKRVAMEREKELAWVREGEREIRRAEQRKQRKHDAKKSAAKLAITGSPSSPTSVQSRRNSKRMSIKRLSRAESEVSPTDLPAQEVTVNCMLRWLIQSLAPAQVNVDASTTLKQDTPVLAGSKDWLSQKPNHPSSLARTDAPTIFNVQHQQVPSIESFERPHGKLMTPTTNATASLGYGDIEQAMPTRRLEEYDLKQYGQKPISSDDGNHGEMLDEPQSKFCCCIIS</sequence>
<dbReference type="OrthoDB" id="10543832at2759"/>
<evidence type="ECO:0000313" key="2">
    <source>
        <dbReference type="EMBL" id="RUP43918.1"/>
    </source>
</evidence>
<dbReference type="Proteomes" id="UP000268093">
    <property type="component" value="Unassembled WGS sequence"/>
</dbReference>
<feature type="region of interest" description="Disordered" evidence="1">
    <location>
        <begin position="56"/>
        <end position="93"/>
    </location>
</feature>
<protein>
    <submittedName>
        <fullName evidence="2">Uncharacterized protein</fullName>
    </submittedName>
</protein>
<feature type="region of interest" description="Disordered" evidence="1">
    <location>
        <begin position="351"/>
        <end position="407"/>
    </location>
</feature>
<proteinExistence type="predicted"/>
<evidence type="ECO:0000256" key="1">
    <source>
        <dbReference type="SAM" id="MobiDB-lite"/>
    </source>
</evidence>
<feature type="compositionally biased region" description="Basic residues" evidence="1">
    <location>
        <begin position="387"/>
        <end position="397"/>
    </location>
</feature>
<comment type="caution">
    <text evidence="2">The sequence shown here is derived from an EMBL/GenBank/DDBJ whole genome shotgun (WGS) entry which is preliminary data.</text>
</comment>